<keyword evidence="4" id="KW-1185">Reference proteome</keyword>
<feature type="compositionally biased region" description="Pro residues" evidence="1">
    <location>
        <begin position="43"/>
        <end position="53"/>
    </location>
</feature>
<dbReference type="GeneID" id="31355523"/>
<dbReference type="RefSeq" id="YP_009351915.1">
    <property type="nucleotide sequence ID" value="NC_034221.1"/>
</dbReference>
<feature type="region of interest" description="Disordered" evidence="1">
    <location>
        <begin position="1"/>
        <end position="94"/>
    </location>
</feature>
<proteinExistence type="predicted"/>
<reference evidence="3 4" key="1">
    <citation type="journal article" date="2017" name="J. Gen. Virol.">
        <title>Discovery of African bat polyomaviruses and infrequent recombination in the large T antigen in the Polyomaviridae.</title>
        <authorList>
            <person name="Carr M."/>
            <person name="Gonzalez G."/>
            <person name="Sasaki M."/>
            <person name="Ito K."/>
            <person name="Ishii A."/>
            <person name="Hang'ombe B.M."/>
            <person name="Mweene A.S."/>
            <person name="Orba Y."/>
            <person name="Sawa H."/>
        </authorList>
    </citation>
    <scope>NUCLEOTIDE SEQUENCE [LARGE SCALE GENOMIC DNA]</scope>
    <source>
        <strain evidence="3 4">12SuB08</strain>
    </source>
</reference>
<keyword evidence="2" id="KW-0812">Transmembrane</keyword>
<evidence type="ECO:0000256" key="2">
    <source>
        <dbReference type="SAM" id="Phobius"/>
    </source>
</evidence>
<feature type="compositionally biased region" description="Basic and acidic residues" evidence="1">
    <location>
        <begin position="1"/>
        <end position="10"/>
    </location>
</feature>
<dbReference type="KEGG" id="vg:31355523"/>
<dbReference type="Proteomes" id="UP000201300">
    <property type="component" value="Segment"/>
</dbReference>
<evidence type="ECO:0000313" key="3">
    <source>
        <dbReference type="EMBL" id="BAX01882.1"/>
    </source>
</evidence>
<evidence type="ECO:0000313" key="4">
    <source>
        <dbReference type="Proteomes" id="UP000201300"/>
    </source>
</evidence>
<keyword evidence="2" id="KW-0472">Membrane</keyword>
<name>A0A1S7J010_9POLY</name>
<dbReference type="EMBL" id="LC185216">
    <property type="protein sequence ID" value="BAX01882.1"/>
    <property type="molecule type" value="Genomic_DNA"/>
</dbReference>
<sequence length="166" mass="19016">MDPVRSESDTLRGPPEYLPMKGLDPSQIYIAMNPVTPPHQKRPPPQAKPPPQDTIPTPLILDVDSLPPPLPPKTRSPPRRSVSLPSRRPPPNPLMVEVENLERSLRQKEQDLVTMWMDLVRARKQASRARHQRKKQKWVMGLLIFLLVFLIILAMLYLLIKHLIAS</sequence>
<protein>
    <submittedName>
        <fullName evidence="3">Putative alternative large T antigen</fullName>
    </submittedName>
</protein>
<dbReference type="OrthoDB" id="39449at10239"/>
<keyword evidence="2" id="KW-1133">Transmembrane helix</keyword>
<organism evidence="3 4">
    <name type="scientific">Miniopterus schreibersii polyomavirus 2</name>
    <dbReference type="NCBI Taxonomy" id="1904409"/>
    <lineage>
        <taxon>Viruses</taxon>
        <taxon>Monodnaviria</taxon>
        <taxon>Shotokuvirae</taxon>
        <taxon>Cossaviricota</taxon>
        <taxon>Papovaviricetes</taxon>
        <taxon>Sepolyvirales</taxon>
        <taxon>Polyomaviridae</taxon>
        <taxon>Alphapolyomavirus</taxon>
        <taxon>Alphapolyomavirus secumischreibersii</taxon>
    </lineage>
</organism>
<feature type="compositionally biased region" description="Pro residues" evidence="1">
    <location>
        <begin position="66"/>
        <end position="75"/>
    </location>
</feature>
<accession>A0A1S7J010</accession>
<feature type="transmembrane region" description="Helical" evidence="2">
    <location>
        <begin position="138"/>
        <end position="160"/>
    </location>
</feature>
<evidence type="ECO:0000256" key="1">
    <source>
        <dbReference type="SAM" id="MobiDB-lite"/>
    </source>
</evidence>
<feature type="compositionally biased region" description="Low complexity" evidence="1">
    <location>
        <begin position="54"/>
        <end position="65"/>
    </location>
</feature>